<evidence type="ECO:0000259" key="3">
    <source>
        <dbReference type="PROSITE" id="PS50977"/>
    </source>
</evidence>
<evidence type="ECO:0000256" key="2">
    <source>
        <dbReference type="PROSITE-ProRule" id="PRU00335"/>
    </source>
</evidence>
<dbReference type="InterPro" id="IPR050624">
    <property type="entry name" value="HTH-type_Tx_Regulator"/>
</dbReference>
<dbReference type="Pfam" id="PF14278">
    <property type="entry name" value="TetR_C_8"/>
    <property type="match status" value="1"/>
</dbReference>
<gene>
    <name evidence="4" type="ORF">H9734_03415</name>
</gene>
<dbReference type="SUPFAM" id="SSF46689">
    <property type="entry name" value="Homeodomain-like"/>
    <property type="match status" value="1"/>
</dbReference>
<evidence type="ECO:0000256" key="1">
    <source>
        <dbReference type="ARBA" id="ARBA00023125"/>
    </source>
</evidence>
<dbReference type="InterPro" id="IPR001647">
    <property type="entry name" value="HTH_TetR"/>
</dbReference>
<dbReference type="Gene3D" id="1.10.357.10">
    <property type="entry name" value="Tetracycline Repressor, domain 2"/>
    <property type="match status" value="1"/>
</dbReference>
<accession>A0A9D2BHR0</accession>
<dbReference type="InterPro" id="IPR009057">
    <property type="entry name" value="Homeodomain-like_sf"/>
</dbReference>
<dbReference type="InterPro" id="IPR039532">
    <property type="entry name" value="TetR_C_Firmicutes"/>
</dbReference>
<dbReference type="PANTHER" id="PTHR43479:SF7">
    <property type="entry name" value="TETR-FAMILY TRANSCRIPTIONAL REGULATOR"/>
    <property type="match status" value="1"/>
</dbReference>
<evidence type="ECO:0000313" key="5">
    <source>
        <dbReference type="Proteomes" id="UP000886890"/>
    </source>
</evidence>
<proteinExistence type="predicted"/>
<feature type="domain" description="HTH tetR-type" evidence="3">
    <location>
        <begin position="10"/>
        <end position="70"/>
    </location>
</feature>
<name>A0A9D2BHR0_9FIRM</name>
<comment type="caution">
    <text evidence="4">The sequence shown here is derived from an EMBL/GenBank/DDBJ whole genome shotgun (WGS) entry which is preliminary data.</text>
</comment>
<feature type="DNA-binding region" description="H-T-H motif" evidence="2">
    <location>
        <begin position="33"/>
        <end position="52"/>
    </location>
</feature>
<organism evidence="4 5">
    <name type="scientific">Candidatus Fusicatenibacter merdavium</name>
    <dbReference type="NCBI Taxonomy" id="2838600"/>
    <lineage>
        <taxon>Bacteria</taxon>
        <taxon>Bacillati</taxon>
        <taxon>Bacillota</taxon>
        <taxon>Clostridia</taxon>
        <taxon>Lachnospirales</taxon>
        <taxon>Lachnospiraceae</taxon>
        <taxon>Fusicatenibacter</taxon>
    </lineage>
</organism>
<dbReference type="PROSITE" id="PS50977">
    <property type="entry name" value="HTH_TETR_2"/>
    <property type="match status" value="1"/>
</dbReference>
<evidence type="ECO:0000313" key="4">
    <source>
        <dbReference type="EMBL" id="HIX76631.1"/>
    </source>
</evidence>
<dbReference type="AlphaFoldDB" id="A0A9D2BHR0"/>
<dbReference type="EMBL" id="DXEK01000054">
    <property type="protein sequence ID" value="HIX76631.1"/>
    <property type="molecule type" value="Genomic_DNA"/>
</dbReference>
<reference evidence="4" key="2">
    <citation type="submission" date="2021-04" db="EMBL/GenBank/DDBJ databases">
        <authorList>
            <person name="Gilroy R."/>
        </authorList>
    </citation>
    <scope>NUCLEOTIDE SEQUENCE</scope>
    <source>
        <strain evidence="4">CHK183-1962</strain>
    </source>
</reference>
<protein>
    <submittedName>
        <fullName evidence="4">TetR/AcrR family transcriptional regulator</fullName>
    </submittedName>
</protein>
<dbReference type="GO" id="GO:0003677">
    <property type="term" value="F:DNA binding"/>
    <property type="evidence" value="ECO:0007669"/>
    <property type="project" value="UniProtKB-UniRule"/>
</dbReference>
<keyword evidence="1 2" id="KW-0238">DNA-binding</keyword>
<dbReference type="PANTHER" id="PTHR43479">
    <property type="entry name" value="ACREF/ENVCD OPERON REPRESSOR-RELATED"/>
    <property type="match status" value="1"/>
</dbReference>
<sequence length="196" mass="23369">MNTKNNQRFRDTEIRMEAAMLDIMKHTEFEKITVKKICEKAQVNRSTFYAHFMDIYDMVDKMEDLLNAELLETYAAAPREEHLIFSEESFLPFLRHIKKHSYFYRINLRHRKSFPIRQGYGPMWNEIIKPQCEKAGITSEEDMMYYFISFQAGFTMILKHWVDTGCRKPEADVAAIIRNCIPAVLHKEKINIKYQL</sequence>
<reference evidence="4" key="1">
    <citation type="journal article" date="2021" name="PeerJ">
        <title>Extensive microbial diversity within the chicken gut microbiome revealed by metagenomics and culture.</title>
        <authorList>
            <person name="Gilroy R."/>
            <person name="Ravi A."/>
            <person name="Getino M."/>
            <person name="Pursley I."/>
            <person name="Horton D.L."/>
            <person name="Alikhan N.F."/>
            <person name="Baker D."/>
            <person name="Gharbi K."/>
            <person name="Hall N."/>
            <person name="Watson M."/>
            <person name="Adriaenssens E.M."/>
            <person name="Foster-Nyarko E."/>
            <person name="Jarju S."/>
            <person name="Secka A."/>
            <person name="Antonio M."/>
            <person name="Oren A."/>
            <person name="Chaudhuri R.R."/>
            <person name="La Ragione R."/>
            <person name="Hildebrand F."/>
            <person name="Pallen M.J."/>
        </authorList>
    </citation>
    <scope>NUCLEOTIDE SEQUENCE</scope>
    <source>
        <strain evidence="4">CHK183-1962</strain>
    </source>
</reference>
<dbReference type="Proteomes" id="UP000886890">
    <property type="component" value="Unassembled WGS sequence"/>
</dbReference>